<keyword evidence="6 7" id="KW-0472">Membrane</keyword>
<dbReference type="EMBL" id="CP022129">
    <property type="protein sequence ID" value="ASF46976.1"/>
    <property type="molecule type" value="Genomic_DNA"/>
</dbReference>
<evidence type="ECO:0000259" key="8">
    <source>
        <dbReference type="Pfam" id="PF04116"/>
    </source>
</evidence>
<name>A0A1Z4C0C1_9GAMM</name>
<dbReference type="InterPro" id="IPR021327">
    <property type="entry name" value="DUF2934"/>
</dbReference>
<evidence type="ECO:0000256" key="1">
    <source>
        <dbReference type="ARBA" id="ARBA00004127"/>
    </source>
</evidence>
<feature type="transmembrane region" description="Helical" evidence="7">
    <location>
        <begin position="94"/>
        <end position="111"/>
    </location>
</feature>
<dbReference type="InterPro" id="IPR006694">
    <property type="entry name" value="Fatty_acid_hydroxylase"/>
</dbReference>
<evidence type="ECO:0000256" key="7">
    <source>
        <dbReference type="SAM" id="Phobius"/>
    </source>
</evidence>
<dbReference type="GO" id="GO:0050479">
    <property type="term" value="F:glyceryl-ether monooxygenase activity"/>
    <property type="evidence" value="ECO:0007669"/>
    <property type="project" value="TreeGrafter"/>
</dbReference>
<dbReference type="GO" id="GO:0008610">
    <property type="term" value="P:lipid biosynthetic process"/>
    <property type="evidence" value="ECO:0007669"/>
    <property type="project" value="InterPro"/>
</dbReference>
<evidence type="ECO:0000313" key="10">
    <source>
        <dbReference type="Proteomes" id="UP000197019"/>
    </source>
</evidence>
<keyword evidence="5" id="KW-0443">Lipid metabolism</keyword>
<feature type="transmembrane region" description="Helical" evidence="7">
    <location>
        <begin position="20"/>
        <end position="36"/>
    </location>
</feature>
<comment type="subcellular location">
    <subcellularLocation>
        <location evidence="1">Endomembrane system</location>
        <topology evidence="1">Multi-pass membrane protein</topology>
    </subcellularLocation>
</comment>
<dbReference type="PANTHER" id="PTHR21624">
    <property type="entry name" value="STEROL DESATURASE-RELATED PROTEIN"/>
    <property type="match status" value="1"/>
</dbReference>
<keyword evidence="4" id="KW-0560">Oxidoreductase</keyword>
<gene>
    <name evidence="9" type="ORF">CEK71_13340</name>
</gene>
<dbReference type="PANTHER" id="PTHR21624:SF1">
    <property type="entry name" value="ALKYLGLYCEROL MONOOXYGENASE"/>
    <property type="match status" value="1"/>
</dbReference>
<keyword evidence="10" id="KW-1185">Reference proteome</keyword>
<dbReference type="OrthoDB" id="9770329at2"/>
<feature type="transmembrane region" description="Helical" evidence="7">
    <location>
        <begin position="56"/>
        <end position="82"/>
    </location>
</feature>
<keyword evidence="3 7" id="KW-1133">Transmembrane helix</keyword>
<dbReference type="Proteomes" id="UP000197019">
    <property type="component" value="Chromosome"/>
</dbReference>
<evidence type="ECO:0000256" key="5">
    <source>
        <dbReference type="ARBA" id="ARBA00023098"/>
    </source>
</evidence>
<evidence type="ECO:0000313" key="9">
    <source>
        <dbReference type="EMBL" id="ASF46976.1"/>
    </source>
</evidence>
<feature type="domain" description="Fatty acid hydroxylase" evidence="8">
    <location>
        <begin position="98"/>
        <end position="232"/>
    </location>
</feature>
<evidence type="ECO:0000256" key="2">
    <source>
        <dbReference type="ARBA" id="ARBA00022692"/>
    </source>
</evidence>
<dbReference type="KEGG" id="mpsy:CEK71_13340"/>
<dbReference type="GO" id="GO:0012505">
    <property type="term" value="C:endomembrane system"/>
    <property type="evidence" value="ECO:0007669"/>
    <property type="project" value="UniProtKB-SubCell"/>
</dbReference>
<dbReference type="GO" id="GO:0005506">
    <property type="term" value="F:iron ion binding"/>
    <property type="evidence" value="ECO:0007669"/>
    <property type="project" value="InterPro"/>
</dbReference>
<proteinExistence type="predicted"/>
<dbReference type="RefSeq" id="WP_088619848.1">
    <property type="nucleotide sequence ID" value="NZ_CP022129.1"/>
</dbReference>
<organism evidence="9 10">
    <name type="scientific">Methylovulum psychrotolerans</name>
    <dbReference type="NCBI Taxonomy" id="1704499"/>
    <lineage>
        <taxon>Bacteria</taxon>
        <taxon>Pseudomonadati</taxon>
        <taxon>Pseudomonadota</taxon>
        <taxon>Gammaproteobacteria</taxon>
        <taxon>Methylococcales</taxon>
        <taxon>Methylococcaceae</taxon>
        <taxon>Methylovulum</taxon>
    </lineage>
</organism>
<protein>
    <submittedName>
        <fullName evidence="9">Fatty acid hydroxylase</fullName>
    </submittedName>
</protein>
<evidence type="ECO:0000256" key="6">
    <source>
        <dbReference type="ARBA" id="ARBA00023136"/>
    </source>
</evidence>
<evidence type="ECO:0000256" key="3">
    <source>
        <dbReference type="ARBA" id="ARBA00022989"/>
    </source>
</evidence>
<keyword evidence="2 7" id="KW-0812">Transmembrane</keyword>
<dbReference type="AlphaFoldDB" id="A0A1Z4C0C1"/>
<dbReference type="GO" id="GO:0006643">
    <property type="term" value="P:membrane lipid metabolic process"/>
    <property type="evidence" value="ECO:0007669"/>
    <property type="project" value="TreeGrafter"/>
</dbReference>
<reference evidence="9 10" key="1">
    <citation type="submission" date="2017-06" db="EMBL/GenBank/DDBJ databases">
        <title>Genome Sequencing of the methanotroph Methylovulum psychrotolerants str. HV10-M2 isolated from a high-altitude environment.</title>
        <authorList>
            <person name="Mateos-Rivera A."/>
        </authorList>
    </citation>
    <scope>NUCLEOTIDE SEQUENCE [LARGE SCALE GENOMIC DNA]</scope>
    <source>
        <strain evidence="9 10">HV10_M2</strain>
    </source>
</reference>
<sequence length="331" mass="37775">MLELMTFLDTFNWPTTLSGEGVAVILLAFFGVCYGLEQLFPHRKPIKRRGSYGTNLGLFAVNNTVLSLLSVSSLFLLAQHYAEQGLLRYINHPAAQMIVAFLVLDLLLYLWHRACHSFDGLWLFHRVHHNDPYLNTSTALRIHILELLITNLLKAGYVVLLGVDQLMMMVNEMLITLLTLFHHTNIAFKGEQWLGKLLIMPYLHRAHHSTERYEHDSNYGAALSVWDRLFGTLNEREPEAIGLNGHQPQELISLFKLGFNIATPASVPQSLPVELEMMIAEAAYYRAEKRDFSPGYELLDWLEAKNDIFKLVYGHEPNQKKQGKYGLLVLG</sequence>
<dbReference type="Pfam" id="PF11154">
    <property type="entry name" value="DUF2934"/>
    <property type="match status" value="1"/>
</dbReference>
<dbReference type="Pfam" id="PF04116">
    <property type="entry name" value="FA_hydroxylase"/>
    <property type="match status" value="1"/>
</dbReference>
<accession>A0A1Z4C0C1</accession>
<dbReference type="GO" id="GO:0016020">
    <property type="term" value="C:membrane"/>
    <property type="evidence" value="ECO:0007669"/>
    <property type="project" value="GOC"/>
</dbReference>
<dbReference type="InterPro" id="IPR051689">
    <property type="entry name" value="Sterol_desaturase/TMEM195"/>
</dbReference>
<evidence type="ECO:0000256" key="4">
    <source>
        <dbReference type="ARBA" id="ARBA00023002"/>
    </source>
</evidence>